<evidence type="ECO:0000313" key="2">
    <source>
        <dbReference type="EMBL" id="ESP00602.1"/>
    </source>
</evidence>
<evidence type="ECO:0000256" key="1">
    <source>
        <dbReference type="SAM" id="MobiDB-lite"/>
    </source>
</evidence>
<sequence length="251" mass="28548">MFRRKLLALEYQRPDDFNIDDETEFRNMVVWLEDQKIRHYKIEDRVALRNVADTKVWENGVAQYLKDVNSPYSFGSSQEEKLAVVDWLLGYAVRLEHGDNLDKYKQVTPESVQAKARKPAGSSNNPLDRLDFNDPDFKAGVTSLSMLLKVPPHSDHLVQLKAISLLIQDRMASIKNNQNPPKKDEAIPLAQTVLGFETKDYIINEAAKIIRLLHIKELRDLQNNINSAIVSVQAITADPKTDQKLGKVGRG</sequence>
<proteinExistence type="predicted"/>
<protein>
    <recommendedName>
        <fullName evidence="4">RNA transcription, translation and transport factor protein</fullName>
    </recommendedName>
</protein>
<organism evidence="2 3">
    <name type="scientific">Lottia gigantea</name>
    <name type="common">Giant owl limpet</name>
    <dbReference type="NCBI Taxonomy" id="225164"/>
    <lineage>
        <taxon>Eukaryota</taxon>
        <taxon>Metazoa</taxon>
        <taxon>Spiralia</taxon>
        <taxon>Lophotrochozoa</taxon>
        <taxon>Mollusca</taxon>
        <taxon>Gastropoda</taxon>
        <taxon>Patellogastropoda</taxon>
        <taxon>Lottioidea</taxon>
        <taxon>Lottiidae</taxon>
        <taxon>Lottia</taxon>
    </lineage>
</organism>
<evidence type="ECO:0000313" key="3">
    <source>
        <dbReference type="Proteomes" id="UP000030746"/>
    </source>
</evidence>
<dbReference type="InterPro" id="IPR019265">
    <property type="entry name" value="RTRAF"/>
</dbReference>
<name>V4B2H8_LOTGI</name>
<dbReference type="OrthoDB" id="514167at2759"/>
<dbReference type="Proteomes" id="UP000030746">
    <property type="component" value="Unassembled WGS sequence"/>
</dbReference>
<dbReference type="OMA" id="YPMRILR"/>
<reference evidence="2 3" key="1">
    <citation type="journal article" date="2013" name="Nature">
        <title>Insights into bilaterian evolution from three spiralian genomes.</title>
        <authorList>
            <person name="Simakov O."/>
            <person name="Marletaz F."/>
            <person name="Cho S.J."/>
            <person name="Edsinger-Gonzales E."/>
            <person name="Havlak P."/>
            <person name="Hellsten U."/>
            <person name="Kuo D.H."/>
            <person name="Larsson T."/>
            <person name="Lv J."/>
            <person name="Arendt D."/>
            <person name="Savage R."/>
            <person name="Osoegawa K."/>
            <person name="de Jong P."/>
            <person name="Grimwood J."/>
            <person name="Chapman J.A."/>
            <person name="Shapiro H."/>
            <person name="Aerts A."/>
            <person name="Otillar R.P."/>
            <person name="Terry A.Y."/>
            <person name="Boore J.L."/>
            <person name="Grigoriev I.V."/>
            <person name="Lindberg D.R."/>
            <person name="Seaver E.C."/>
            <person name="Weisblat D.A."/>
            <person name="Putnam N.H."/>
            <person name="Rokhsar D.S."/>
        </authorList>
    </citation>
    <scope>NUCLEOTIDE SEQUENCE [LARGE SCALE GENOMIC DNA]</scope>
</reference>
<dbReference type="RefSeq" id="XP_009048721.1">
    <property type="nucleotide sequence ID" value="XM_009050473.1"/>
</dbReference>
<dbReference type="EMBL" id="KB200701">
    <property type="protein sequence ID" value="ESP00602.1"/>
    <property type="molecule type" value="Genomic_DNA"/>
</dbReference>
<dbReference type="PANTHER" id="PTHR15924">
    <property type="entry name" value="CLE"/>
    <property type="match status" value="1"/>
</dbReference>
<accession>V4B2H8</accession>
<dbReference type="AlphaFoldDB" id="V4B2H8"/>
<dbReference type="HOGENOM" id="CLU_075085_0_0_1"/>
<dbReference type="KEGG" id="lgi:LOTGIDRAFT_112115"/>
<keyword evidence="3" id="KW-1185">Reference proteome</keyword>
<evidence type="ECO:0008006" key="4">
    <source>
        <dbReference type="Google" id="ProtNLM"/>
    </source>
</evidence>
<feature type="region of interest" description="Disordered" evidence="1">
    <location>
        <begin position="109"/>
        <end position="129"/>
    </location>
</feature>
<dbReference type="STRING" id="225164.V4B2H8"/>
<dbReference type="Pfam" id="PF10036">
    <property type="entry name" value="RLL"/>
    <property type="match status" value="1"/>
</dbReference>
<gene>
    <name evidence="2" type="ORF">LOTGIDRAFT_112115</name>
</gene>
<dbReference type="GeneID" id="20230818"/>
<dbReference type="CTD" id="20230818"/>